<dbReference type="InterPro" id="IPR020846">
    <property type="entry name" value="MFS_dom"/>
</dbReference>
<feature type="transmembrane region" description="Helical" evidence="6">
    <location>
        <begin position="165"/>
        <end position="182"/>
    </location>
</feature>
<dbReference type="SUPFAM" id="SSF103473">
    <property type="entry name" value="MFS general substrate transporter"/>
    <property type="match status" value="1"/>
</dbReference>
<feature type="transmembrane region" description="Helical" evidence="6">
    <location>
        <begin position="421"/>
        <end position="446"/>
    </location>
</feature>
<dbReference type="OrthoDB" id="2403626at2"/>
<dbReference type="InterPro" id="IPR011701">
    <property type="entry name" value="MFS"/>
</dbReference>
<dbReference type="GO" id="GO:0005886">
    <property type="term" value="C:plasma membrane"/>
    <property type="evidence" value="ECO:0007669"/>
    <property type="project" value="UniProtKB-SubCell"/>
</dbReference>
<dbReference type="PANTHER" id="PTHR42718:SF9">
    <property type="entry name" value="MAJOR FACILITATOR SUPERFAMILY MULTIDRUG TRANSPORTER MFSC"/>
    <property type="match status" value="1"/>
</dbReference>
<dbReference type="Gene3D" id="1.20.1720.10">
    <property type="entry name" value="Multidrug resistance protein D"/>
    <property type="match status" value="1"/>
</dbReference>
<organism evidence="8 9">
    <name type="scientific">Paenibacillus flagellatus</name>
    <dbReference type="NCBI Taxonomy" id="2211139"/>
    <lineage>
        <taxon>Bacteria</taxon>
        <taxon>Bacillati</taxon>
        <taxon>Bacillota</taxon>
        <taxon>Bacilli</taxon>
        <taxon>Bacillales</taxon>
        <taxon>Paenibacillaceae</taxon>
        <taxon>Paenibacillus</taxon>
    </lineage>
</organism>
<feature type="transmembrane region" description="Helical" evidence="6">
    <location>
        <begin position="257"/>
        <end position="277"/>
    </location>
</feature>
<dbReference type="Pfam" id="PF07690">
    <property type="entry name" value="MFS_1"/>
    <property type="match status" value="1"/>
</dbReference>
<feature type="transmembrane region" description="Helical" evidence="6">
    <location>
        <begin position="377"/>
        <end position="401"/>
    </location>
</feature>
<dbReference type="PROSITE" id="PS50850">
    <property type="entry name" value="MFS"/>
    <property type="match status" value="1"/>
</dbReference>
<evidence type="ECO:0000259" key="7">
    <source>
        <dbReference type="PROSITE" id="PS50850"/>
    </source>
</evidence>
<feature type="transmembrane region" description="Helical" evidence="6">
    <location>
        <begin position="220"/>
        <end position="237"/>
    </location>
</feature>
<evidence type="ECO:0000256" key="4">
    <source>
        <dbReference type="ARBA" id="ARBA00022989"/>
    </source>
</evidence>
<evidence type="ECO:0000256" key="3">
    <source>
        <dbReference type="ARBA" id="ARBA00022692"/>
    </source>
</evidence>
<keyword evidence="4 6" id="KW-1133">Transmembrane helix</keyword>
<feature type="transmembrane region" description="Helical" evidence="6">
    <location>
        <begin position="320"/>
        <end position="339"/>
    </location>
</feature>
<feature type="transmembrane region" description="Helical" evidence="6">
    <location>
        <begin position="12"/>
        <end position="34"/>
    </location>
</feature>
<proteinExistence type="predicted"/>
<evidence type="ECO:0000256" key="1">
    <source>
        <dbReference type="ARBA" id="ARBA00004651"/>
    </source>
</evidence>
<dbReference type="PANTHER" id="PTHR42718">
    <property type="entry name" value="MAJOR FACILITATOR SUPERFAMILY MULTIDRUG TRANSPORTER MFSC"/>
    <property type="match status" value="1"/>
</dbReference>
<evidence type="ECO:0000256" key="6">
    <source>
        <dbReference type="SAM" id="Phobius"/>
    </source>
</evidence>
<feature type="transmembrane region" description="Helical" evidence="6">
    <location>
        <begin position="289"/>
        <end position="308"/>
    </location>
</feature>
<evidence type="ECO:0000313" key="8">
    <source>
        <dbReference type="EMBL" id="PYI55702.1"/>
    </source>
</evidence>
<evidence type="ECO:0000256" key="5">
    <source>
        <dbReference type="ARBA" id="ARBA00023136"/>
    </source>
</evidence>
<dbReference type="GO" id="GO:0022857">
    <property type="term" value="F:transmembrane transporter activity"/>
    <property type="evidence" value="ECO:0007669"/>
    <property type="project" value="InterPro"/>
</dbReference>
<reference evidence="8 9" key="1">
    <citation type="submission" date="2018-05" db="EMBL/GenBank/DDBJ databases">
        <title>Paenibacillus flagellatus sp. nov., isolated from selenium mineral soil.</title>
        <authorList>
            <person name="Dai X."/>
        </authorList>
    </citation>
    <scope>NUCLEOTIDE SEQUENCE [LARGE SCALE GENOMIC DNA]</scope>
    <source>
        <strain evidence="8 9">DXL2</strain>
    </source>
</reference>
<dbReference type="CDD" id="cd17321">
    <property type="entry name" value="MFS_MMR_MDR_like"/>
    <property type="match status" value="1"/>
</dbReference>
<comment type="subcellular location">
    <subcellularLocation>
        <location evidence="1">Cell membrane</location>
        <topology evidence="1">Multi-pass membrane protein</topology>
    </subcellularLocation>
</comment>
<dbReference type="AlphaFoldDB" id="A0A2V5K9Y1"/>
<evidence type="ECO:0000313" key="9">
    <source>
        <dbReference type="Proteomes" id="UP000247476"/>
    </source>
</evidence>
<feature type="transmembrane region" description="Helical" evidence="6">
    <location>
        <begin position="79"/>
        <end position="98"/>
    </location>
</feature>
<dbReference type="InterPro" id="IPR036259">
    <property type="entry name" value="MFS_trans_sf"/>
</dbReference>
<dbReference type="Gene3D" id="1.20.1250.20">
    <property type="entry name" value="MFS general substrate transporter like domains"/>
    <property type="match status" value="1"/>
</dbReference>
<feature type="transmembrane region" description="Helical" evidence="6">
    <location>
        <begin position="194"/>
        <end position="214"/>
    </location>
</feature>
<feature type="transmembrane region" description="Helical" evidence="6">
    <location>
        <begin position="345"/>
        <end position="365"/>
    </location>
</feature>
<comment type="caution">
    <text evidence="8">The sequence shown here is derived from an EMBL/GenBank/DDBJ whole genome shotgun (WGS) entry which is preliminary data.</text>
</comment>
<dbReference type="Proteomes" id="UP000247476">
    <property type="component" value="Unassembled WGS sequence"/>
</dbReference>
<gene>
    <name evidence="8" type="ORF">DLM86_08220</name>
</gene>
<sequence length="463" mass="49542">MESEARVREGEKLIRVLAFTLVISVMSATMFNIVLPEIGKQFELTLSQVSWVSSAFLLVYAIGTVTYGKLADTYKLKNLITFGLVFFAAGSLVGLAAPNYGTVLIGRVLQAVGAAVIPATAAIIPVRYFPPEKRGRALGIAMTGLAIGSALGPVVAALVVGVAHWRWLFAMPLFTLLALPYYRRYLREEERKAGAIDWLGGALLAGTVSLLLLAVTYGKWLPAVGAIAAFVLFVSRIRAAKEPFIRPALFSSKAYALGLAIAFVATAIGYSLVFLTPQLLAGVHRLEPGLVGFVMFPAAVATALLGRTGGKLADAKGNSVLFYAATAMLVVCFALMTSFTGAPPAFIALFLLFGNVGQSFLYIALSNAISRTLPKEHSGVGMGLLSMLNFIAGAVAAAVYGKIVDDGAGFRLNPAISRPEAYVYSNLYIVLALLLAFMAMLYYVIFGRTDRDDKKRIRRRGRS</sequence>
<dbReference type="PRINTS" id="PR01036">
    <property type="entry name" value="TCRTETB"/>
</dbReference>
<feature type="transmembrane region" description="Helical" evidence="6">
    <location>
        <begin position="138"/>
        <end position="159"/>
    </location>
</feature>
<accession>A0A2V5K9Y1</accession>
<keyword evidence="5 6" id="KW-0472">Membrane</keyword>
<dbReference type="EMBL" id="QJVJ01000003">
    <property type="protein sequence ID" value="PYI55702.1"/>
    <property type="molecule type" value="Genomic_DNA"/>
</dbReference>
<evidence type="ECO:0000256" key="2">
    <source>
        <dbReference type="ARBA" id="ARBA00022448"/>
    </source>
</evidence>
<feature type="transmembrane region" description="Helical" evidence="6">
    <location>
        <begin position="46"/>
        <end position="67"/>
    </location>
</feature>
<dbReference type="RefSeq" id="WP_110839503.1">
    <property type="nucleotide sequence ID" value="NZ_QJVJ01000003.1"/>
</dbReference>
<name>A0A2V5K9Y1_9BACL</name>
<keyword evidence="9" id="KW-1185">Reference proteome</keyword>
<feature type="domain" description="Major facilitator superfamily (MFS) profile" evidence="7">
    <location>
        <begin position="13"/>
        <end position="450"/>
    </location>
</feature>
<keyword evidence="2" id="KW-0813">Transport</keyword>
<feature type="transmembrane region" description="Helical" evidence="6">
    <location>
        <begin position="104"/>
        <end position="126"/>
    </location>
</feature>
<keyword evidence="3 6" id="KW-0812">Transmembrane</keyword>
<protein>
    <submittedName>
        <fullName evidence="8">Antiporter</fullName>
    </submittedName>
</protein>